<evidence type="ECO:0000256" key="1">
    <source>
        <dbReference type="SAM" id="MobiDB-lite"/>
    </source>
</evidence>
<reference evidence="2" key="1">
    <citation type="submission" date="2020-02" db="EMBL/GenBank/DDBJ databases">
        <authorList>
            <person name="Meier V. D."/>
        </authorList>
    </citation>
    <scope>NUCLEOTIDE SEQUENCE</scope>
    <source>
        <strain evidence="2">AVDCRST_MAG46</strain>
    </source>
</reference>
<dbReference type="AlphaFoldDB" id="A0A6J4KQ40"/>
<gene>
    <name evidence="2" type="ORF">AVDCRST_MAG46-199</name>
</gene>
<feature type="compositionally biased region" description="Basic and acidic residues" evidence="1">
    <location>
        <begin position="23"/>
        <end position="32"/>
    </location>
</feature>
<feature type="compositionally biased region" description="Polar residues" evidence="1">
    <location>
        <begin position="1"/>
        <end position="11"/>
    </location>
</feature>
<name>A0A6J4KQ40_9ACTN</name>
<feature type="region of interest" description="Disordered" evidence="1">
    <location>
        <begin position="1"/>
        <end position="33"/>
    </location>
</feature>
<accession>A0A6J4KQ40</accession>
<evidence type="ECO:0000313" key="2">
    <source>
        <dbReference type="EMBL" id="CAA9311827.1"/>
    </source>
</evidence>
<protein>
    <submittedName>
        <fullName evidence="2">Uncharacterized protein</fullName>
    </submittedName>
</protein>
<organism evidence="2">
    <name type="scientific">uncultured Nocardioidaceae bacterium</name>
    <dbReference type="NCBI Taxonomy" id="253824"/>
    <lineage>
        <taxon>Bacteria</taxon>
        <taxon>Bacillati</taxon>
        <taxon>Actinomycetota</taxon>
        <taxon>Actinomycetes</taxon>
        <taxon>Propionibacteriales</taxon>
        <taxon>Nocardioidaceae</taxon>
        <taxon>environmental samples</taxon>
    </lineage>
</organism>
<sequence length="51" mass="5405">MTDTESWSDGDSGTPAAPETDADAQRNEDRSLGGHAPALLALVLLLTRMHL</sequence>
<proteinExistence type="predicted"/>
<dbReference type="EMBL" id="CADCUD010000015">
    <property type="protein sequence ID" value="CAA9311827.1"/>
    <property type="molecule type" value="Genomic_DNA"/>
</dbReference>